<organism evidence="8 9">
    <name type="scientific">Anaerococcus tetradius</name>
    <dbReference type="NCBI Taxonomy" id="33036"/>
    <lineage>
        <taxon>Bacteria</taxon>
        <taxon>Bacillati</taxon>
        <taxon>Bacillota</taxon>
        <taxon>Tissierellia</taxon>
        <taxon>Tissierellales</taxon>
        <taxon>Peptoniphilaceae</taxon>
        <taxon>Anaerococcus</taxon>
    </lineage>
</organism>
<comment type="similarity">
    <text evidence="6 7">Belongs to the formate--tetrahydrofolate ligase family.</text>
</comment>
<evidence type="ECO:0000313" key="9">
    <source>
        <dbReference type="Proteomes" id="UP000070383"/>
    </source>
</evidence>
<dbReference type="NCBIfam" id="NF010030">
    <property type="entry name" value="PRK13505.1"/>
    <property type="match status" value="1"/>
</dbReference>
<accession>A0A133KH15</accession>
<gene>
    <name evidence="7" type="primary">fhs</name>
    <name evidence="8" type="ORF">HMPREF3200_00521</name>
</gene>
<feature type="binding site" evidence="7">
    <location>
        <begin position="80"/>
        <end position="87"/>
    </location>
    <ligand>
        <name>ATP</name>
        <dbReference type="ChEBI" id="CHEBI:30616"/>
    </ligand>
</feature>
<comment type="pathway">
    <text evidence="7">One-carbon metabolism; tetrahydrofolate interconversion.</text>
</comment>
<dbReference type="Gene3D" id="3.10.410.10">
    <property type="entry name" value="Formyltetrahydrofolate synthetase, domain 3"/>
    <property type="match status" value="1"/>
</dbReference>
<evidence type="ECO:0000256" key="4">
    <source>
        <dbReference type="ARBA" id="ARBA00022840"/>
    </source>
</evidence>
<comment type="caution">
    <text evidence="8">The sequence shown here is derived from an EMBL/GenBank/DDBJ whole genome shotgun (WGS) entry which is preliminary data.</text>
</comment>
<dbReference type="PATRIC" id="fig|33036.3.peg.519"/>
<keyword evidence="4 7" id="KW-0067">ATP-binding</keyword>
<dbReference type="GO" id="GO:0004329">
    <property type="term" value="F:formate-tetrahydrofolate ligase activity"/>
    <property type="evidence" value="ECO:0007669"/>
    <property type="project" value="UniProtKB-UniRule"/>
</dbReference>
<dbReference type="FunFam" id="3.30.1510.10:FF:000001">
    <property type="entry name" value="Formate--tetrahydrofolate ligase"/>
    <property type="match status" value="1"/>
</dbReference>
<dbReference type="AlphaFoldDB" id="A0A133KH15"/>
<comment type="catalytic activity">
    <reaction evidence="5 7">
        <text>(6S)-5,6,7,8-tetrahydrofolate + formate + ATP = (6R)-10-formyltetrahydrofolate + ADP + phosphate</text>
        <dbReference type="Rhea" id="RHEA:20221"/>
        <dbReference type="ChEBI" id="CHEBI:15740"/>
        <dbReference type="ChEBI" id="CHEBI:30616"/>
        <dbReference type="ChEBI" id="CHEBI:43474"/>
        <dbReference type="ChEBI" id="CHEBI:57453"/>
        <dbReference type="ChEBI" id="CHEBI:195366"/>
        <dbReference type="ChEBI" id="CHEBI:456216"/>
        <dbReference type="EC" id="6.3.4.3"/>
    </reaction>
</comment>
<evidence type="ECO:0000256" key="1">
    <source>
        <dbReference type="ARBA" id="ARBA00022563"/>
    </source>
</evidence>
<dbReference type="Gene3D" id="3.30.1510.10">
    <property type="entry name" value="Domain 2, N(10)-formyltetrahydrofolate synthetase"/>
    <property type="match status" value="1"/>
</dbReference>
<dbReference type="InterPro" id="IPR027417">
    <property type="entry name" value="P-loop_NTPase"/>
</dbReference>
<dbReference type="InterPro" id="IPR000559">
    <property type="entry name" value="Formate_THF_ligase"/>
</dbReference>
<dbReference type="GO" id="GO:0035999">
    <property type="term" value="P:tetrahydrofolate interconversion"/>
    <property type="evidence" value="ECO:0007669"/>
    <property type="project" value="UniProtKB-UniRule"/>
</dbReference>
<dbReference type="Proteomes" id="UP000070383">
    <property type="component" value="Unassembled WGS sequence"/>
</dbReference>
<evidence type="ECO:0000256" key="2">
    <source>
        <dbReference type="ARBA" id="ARBA00022598"/>
    </source>
</evidence>
<name>A0A133KH15_9FIRM</name>
<dbReference type="GO" id="GO:0005524">
    <property type="term" value="F:ATP binding"/>
    <property type="evidence" value="ECO:0007669"/>
    <property type="project" value="UniProtKB-UniRule"/>
</dbReference>
<evidence type="ECO:0000256" key="6">
    <source>
        <dbReference type="ARBA" id="ARBA00061363"/>
    </source>
</evidence>
<evidence type="ECO:0000256" key="5">
    <source>
        <dbReference type="ARBA" id="ARBA00049033"/>
    </source>
</evidence>
<dbReference type="Pfam" id="PF01268">
    <property type="entry name" value="FTHFS"/>
    <property type="match status" value="1"/>
</dbReference>
<evidence type="ECO:0000256" key="7">
    <source>
        <dbReference type="HAMAP-Rule" id="MF_01543"/>
    </source>
</evidence>
<dbReference type="SUPFAM" id="SSF52540">
    <property type="entry name" value="P-loop containing nucleoside triphosphate hydrolases"/>
    <property type="match status" value="1"/>
</dbReference>
<dbReference type="HAMAP" id="MF_01543">
    <property type="entry name" value="FTHFS"/>
    <property type="match status" value="1"/>
</dbReference>
<keyword evidence="2 7" id="KW-0436">Ligase</keyword>
<dbReference type="STRING" id="33036.HMPREF3200_00521"/>
<proteinExistence type="inferred from homology"/>
<sequence length="570" mass="62863">MTAFMKFLFNKNRNKKGIKMKTDIEIAKEVKLKDIDELCKELALTNYEKYGNYKAKLSLEYANNMRDDSKLVLVTATNPTPSGEGKTTLNIGLSMALNRIGKKAVSVLREPSMGPSFGRKGGAAGGGYSQVLPMDEINLHFTGDFHAITSAVNLVAAILDNHIYQGNEKNIDPKQIVWRRCVDLNDRALRNIVIGLGNRTDGVTREDKFDITVATEMMAVLCLATSIEDFKKRVAKMIVAYDYNNKPVTVDDIKATGSVCVVMKEALKPNLVQTIEHTPALIHGGPFANIAHGCNSLLATKTGLAIADYVITEAGFGADLGAEKFNDIKCRLGGLSPSACVIVTSVRSLKYHAGLGIDEISKENLPYLEKGFRNLEIHIENMRKFGENIIVAINKFESDSEEEIALLKKLTSKTGIKAIETSVFTDGGEGGIKLAEELVELCKNKNDFKYLYDTKQSIKEKIATIAREIYRAKGVVYSKKCEKDIKRIEALGYEQMPICIAKTPYSLSDDPNININEEDYEINIREIRINAGAGFLVAYTGNVLTMPGLPKDANAYKIDLDANNEIVGLF</sequence>
<protein>
    <recommendedName>
        <fullName evidence="7">Formate--tetrahydrofolate ligase</fullName>
        <ecNumber evidence="7">6.3.4.3</ecNumber>
    </recommendedName>
    <alternativeName>
        <fullName evidence="7">Formyltetrahydrofolate synthetase</fullName>
        <shortName evidence="7">FHS</shortName>
        <shortName evidence="7">FTHFS</shortName>
    </alternativeName>
</protein>
<keyword evidence="9" id="KW-1185">Reference proteome</keyword>
<dbReference type="UniPathway" id="UPA00193"/>
<evidence type="ECO:0000256" key="3">
    <source>
        <dbReference type="ARBA" id="ARBA00022741"/>
    </source>
</evidence>
<dbReference type="EC" id="6.3.4.3" evidence="7"/>
<keyword evidence="3 7" id="KW-0547">Nucleotide-binding</keyword>
<reference evidence="9" key="1">
    <citation type="submission" date="2016-01" db="EMBL/GenBank/DDBJ databases">
        <authorList>
            <person name="Mitreva M."/>
            <person name="Pepin K.H."/>
            <person name="Mihindukulasuriya K.A."/>
            <person name="Fulton R."/>
            <person name="Fronick C."/>
            <person name="O'Laughlin M."/>
            <person name="Miner T."/>
            <person name="Herter B."/>
            <person name="Rosa B.A."/>
            <person name="Cordes M."/>
            <person name="Tomlinson C."/>
            <person name="Wollam A."/>
            <person name="Palsikar V.B."/>
            <person name="Mardis E.R."/>
            <person name="Wilson R.K."/>
        </authorList>
    </citation>
    <scope>NUCLEOTIDE SEQUENCE [LARGE SCALE GENOMIC DNA]</scope>
    <source>
        <strain evidence="9">MJR8151</strain>
    </source>
</reference>
<dbReference type="Gene3D" id="3.40.50.300">
    <property type="entry name" value="P-loop containing nucleotide triphosphate hydrolases"/>
    <property type="match status" value="1"/>
</dbReference>
<dbReference type="CDD" id="cd00477">
    <property type="entry name" value="FTHFS"/>
    <property type="match status" value="1"/>
</dbReference>
<evidence type="ECO:0000313" key="8">
    <source>
        <dbReference type="EMBL" id="KWZ78826.1"/>
    </source>
</evidence>
<keyword evidence="1 7" id="KW-0554">One-carbon metabolism</keyword>
<dbReference type="EMBL" id="LRPM01000014">
    <property type="protein sequence ID" value="KWZ78826.1"/>
    <property type="molecule type" value="Genomic_DNA"/>
</dbReference>